<name>A0A914PWM6_9BILA</name>
<keyword evidence="1" id="KW-1185">Reference proteome</keyword>
<evidence type="ECO:0000313" key="2">
    <source>
        <dbReference type="WBParaSite" id="PDA_v2.g23193.t1"/>
    </source>
</evidence>
<dbReference type="WBParaSite" id="PDA_v2.g23193.t1">
    <property type="protein sequence ID" value="PDA_v2.g23193.t1"/>
    <property type="gene ID" value="PDA_v2.g23193"/>
</dbReference>
<dbReference type="Proteomes" id="UP000887578">
    <property type="component" value="Unplaced"/>
</dbReference>
<reference evidence="2" key="1">
    <citation type="submission" date="2022-11" db="UniProtKB">
        <authorList>
            <consortium name="WormBaseParasite"/>
        </authorList>
    </citation>
    <scope>IDENTIFICATION</scope>
</reference>
<organism evidence="1 2">
    <name type="scientific">Panagrolaimus davidi</name>
    <dbReference type="NCBI Taxonomy" id="227884"/>
    <lineage>
        <taxon>Eukaryota</taxon>
        <taxon>Metazoa</taxon>
        <taxon>Ecdysozoa</taxon>
        <taxon>Nematoda</taxon>
        <taxon>Chromadorea</taxon>
        <taxon>Rhabditida</taxon>
        <taxon>Tylenchina</taxon>
        <taxon>Panagrolaimomorpha</taxon>
        <taxon>Panagrolaimoidea</taxon>
        <taxon>Panagrolaimidae</taxon>
        <taxon>Panagrolaimus</taxon>
    </lineage>
</organism>
<protein>
    <submittedName>
        <fullName evidence="2">Uncharacterized protein</fullName>
    </submittedName>
</protein>
<dbReference type="AlphaFoldDB" id="A0A914PWM6"/>
<evidence type="ECO:0000313" key="1">
    <source>
        <dbReference type="Proteomes" id="UP000887578"/>
    </source>
</evidence>
<accession>A0A914PWM6</accession>
<proteinExistence type="predicted"/>
<sequence length="123" mass="13958">MTTGHANIHMLGIQTANTEITRGSRQGNNALINYESSWANFKERLPKKLCSTGVSFDLLNHVQIEQNYFNVYKAIRYGHRKLAVAMIEAWATFDFSDLHINTLKLDKTPLPKFMPVSTTKQGT</sequence>